<keyword evidence="4" id="KW-0812">Transmembrane</keyword>
<dbReference type="EMBL" id="CP002106">
    <property type="protein sequence ID" value="ADK68448.1"/>
    <property type="molecule type" value="Genomic_DNA"/>
</dbReference>
<dbReference type="PANTHER" id="PTHR43343:SF3">
    <property type="entry name" value="PROTEASE DO-LIKE 8, CHLOROPLASTIC"/>
    <property type="match status" value="1"/>
</dbReference>
<feature type="transmembrane region" description="Helical" evidence="4">
    <location>
        <begin position="90"/>
        <end position="113"/>
    </location>
</feature>
<dbReference type="Gene3D" id="2.40.10.120">
    <property type="match status" value="1"/>
</dbReference>
<feature type="compositionally biased region" description="Low complexity" evidence="3">
    <location>
        <begin position="37"/>
        <end position="66"/>
    </location>
</feature>
<dbReference type="InterPro" id="IPR051201">
    <property type="entry name" value="Chloro_Bact_Ser_Proteases"/>
</dbReference>
<dbReference type="Pfam" id="PF13180">
    <property type="entry name" value="PDZ_2"/>
    <property type="match status" value="1"/>
</dbReference>
<dbReference type="PROSITE" id="PS50106">
    <property type="entry name" value="PDZ"/>
    <property type="match status" value="1"/>
</dbReference>
<dbReference type="SMART" id="SM00228">
    <property type="entry name" value="PDZ"/>
    <property type="match status" value="1"/>
</dbReference>
<keyword evidence="4" id="KW-1133">Transmembrane helix</keyword>
<dbReference type="HOGENOM" id="CLU_020120_3_1_11"/>
<dbReference type="Proteomes" id="UP000000333">
    <property type="component" value="Chromosome"/>
</dbReference>
<dbReference type="InterPro" id="IPR001478">
    <property type="entry name" value="PDZ"/>
</dbReference>
<name>E1QWE5_OLSUV</name>
<evidence type="ECO:0000256" key="2">
    <source>
        <dbReference type="ARBA" id="ARBA00022801"/>
    </source>
</evidence>
<keyword evidence="7" id="KW-1185">Reference proteome</keyword>
<dbReference type="eggNOG" id="COG0265">
    <property type="taxonomic scope" value="Bacteria"/>
</dbReference>
<keyword evidence="1" id="KW-0645">Protease</keyword>
<feature type="compositionally biased region" description="Low complexity" evidence="3">
    <location>
        <begin position="502"/>
        <end position="522"/>
    </location>
</feature>
<evidence type="ECO:0000259" key="5">
    <source>
        <dbReference type="PROSITE" id="PS50106"/>
    </source>
</evidence>
<dbReference type="STRING" id="633147.Olsu_1343"/>
<dbReference type="GeneID" id="78512751"/>
<dbReference type="GO" id="GO:0006508">
    <property type="term" value="P:proteolysis"/>
    <property type="evidence" value="ECO:0007669"/>
    <property type="project" value="UniProtKB-KW"/>
</dbReference>
<feature type="domain" description="PDZ" evidence="5">
    <location>
        <begin position="335"/>
        <end position="401"/>
    </location>
</feature>
<evidence type="ECO:0000256" key="3">
    <source>
        <dbReference type="SAM" id="MobiDB-lite"/>
    </source>
</evidence>
<reference evidence="6 7" key="1">
    <citation type="journal article" date="2010" name="Stand. Genomic Sci.">
        <title>Complete genome sequence of Olsenella uli type strain (VPI D76D-27C).</title>
        <authorList>
            <person name="Goker M."/>
            <person name="Held B."/>
            <person name="Lucas S."/>
            <person name="Nolan M."/>
            <person name="Yasawong M."/>
            <person name="Glavina Del Rio T."/>
            <person name="Tice H."/>
            <person name="Cheng J.F."/>
            <person name="Bruce D."/>
            <person name="Detter J.C."/>
            <person name="Tapia R."/>
            <person name="Han C."/>
            <person name="Goodwin L."/>
            <person name="Pitluck S."/>
            <person name="Liolios K."/>
            <person name="Ivanova N."/>
            <person name="Mavromatis K."/>
            <person name="Mikhailova N."/>
            <person name="Pati A."/>
            <person name="Chen A."/>
            <person name="Palaniappan K."/>
            <person name="Land M."/>
            <person name="Hauser L."/>
            <person name="Chang Y.J."/>
            <person name="Jeffries C.D."/>
            <person name="Rohde M."/>
            <person name="Sikorski J."/>
            <person name="Pukall R."/>
            <person name="Woyke T."/>
            <person name="Bristow J."/>
            <person name="Eisen J.A."/>
            <person name="Markowitz V."/>
            <person name="Hugenholtz P."/>
            <person name="Kyrpides N.C."/>
            <person name="Klenk H.P."/>
            <person name="Lapidus A."/>
        </authorList>
    </citation>
    <scope>NUCLEOTIDE SEQUENCE [LARGE SCALE GENOMIC DNA]</scope>
    <source>
        <strain evidence="7">ATCC 49627 / DSM 7084 / CIP 109912 / JCM 12494 / NCIMB 702895 / VPI D76D-27C</strain>
    </source>
</reference>
<protein>
    <submittedName>
        <fullName evidence="6">Peptidase S1 and S6 chymotrypsin/Hap</fullName>
    </submittedName>
</protein>
<feature type="region of interest" description="Disordered" evidence="3">
    <location>
        <begin position="431"/>
        <end position="522"/>
    </location>
</feature>
<dbReference type="PATRIC" id="fig|633147.7.peg.182"/>
<dbReference type="OrthoDB" id="73775at2"/>
<dbReference type="KEGG" id="ols:Olsu_1343"/>
<feature type="compositionally biased region" description="Polar residues" evidence="3">
    <location>
        <begin position="19"/>
        <end position="28"/>
    </location>
</feature>
<dbReference type="Pfam" id="PF13365">
    <property type="entry name" value="Trypsin_2"/>
    <property type="match status" value="1"/>
</dbReference>
<evidence type="ECO:0000313" key="6">
    <source>
        <dbReference type="EMBL" id="ADK68448.1"/>
    </source>
</evidence>
<feature type="compositionally biased region" description="Gly residues" evidence="3">
    <location>
        <begin position="461"/>
        <end position="477"/>
    </location>
</feature>
<dbReference type="SUPFAM" id="SSF50156">
    <property type="entry name" value="PDZ domain-like"/>
    <property type="match status" value="1"/>
</dbReference>
<dbReference type="InterPro" id="IPR001940">
    <property type="entry name" value="Peptidase_S1C"/>
</dbReference>
<dbReference type="AlphaFoldDB" id="E1QWE5"/>
<accession>E1QWE5</accession>
<dbReference type="SUPFAM" id="SSF50494">
    <property type="entry name" value="Trypsin-like serine proteases"/>
    <property type="match status" value="1"/>
</dbReference>
<dbReference type="PANTHER" id="PTHR43343">
    <property type="entry name" value="PEPTIDASE S12"/>
    <property type="match status" value="1"/>
</dbReference>
<feature type="region of interest" description="Disordered" evidence="3">
    <location>
        <begin position="1"/>
        <end position="81"/>
    </location>
</feature>
<sequence length="522" mass="53024">MDDYQNDRPPVAGSGDPAAQSTQQQPTLQAPIPMRDGAAASAGTHNAAGRAGADDAMGTARAAATTSVPVPGRGNGGGGDSRGRWWKVSLVGLVGGVLGAAALTAALYAGGVIGNASATTQSSAGRTVTINASSDDATVAQAASAKALPSVVSVNVTTPEGSGLGSGVVYDKDGNIITNYHVVEGATSISVTYNGKSYNATLVGSDSSSDLAVIHVDWDGAEVSPIEVGNSDELVVGDWVMSVGSPFGLDQSVSSGIVSSLARNQMMESASGNTLYTNLIQTDAAINPGNSGGALVDDKGRLVGICTLFSSDTDSFAGIGFAIPGNYAVQVASKIIAGETVTHAYIGLSMQTVNAQNAERNKLSVNQGAYVAAVTEGSPADQAGIEKGDIITAVNGEPITSADGMILNVRSHAIGETVQVTFMRGSEEKTVGVTLGSDEELQKEQAEQRQRQEQLRENGLDGNGGHGNSYGNGGGSGDDGDDRGTSGREEMLRQIYEYLYNDRGGSLDTTGRTTGSGDSTQS</sequence>
<dbReference type="RefSeq" id="WP_013252200.1">
    <property type="nucleotide sequence ID" value="NC_014363.1"/>
</dbReference>
<proteinExistence type="predicted"/>
<keyword evidence="2" id="KW-0378">Hydrolase</keyword>
<evidence type="ECO:0000256" key="4">
    <source>
        <dbReference type="SAM" id="Phobius"/>
    </source>
</evidence>
<evidence type="ECO:0000256" key="1">
    <source>
        <dbReference type="ARBA" id="ARBA00022670"/>
    </source>
</evidence>
<evidence type="ECO:0000313" key="7">
    <source>
        <dbReference type="Proteomes" id="UP000000333"/>
    </source>
</evidence>
<feature type="compositionally biased region" description="Basic and acidic residues" evidence="3">
    <location>
        <begin position="440"/>
        <end position="459"/>
    </location>
</feature>
<dbReference type="InterPro" id="IPR036034">
    <property type="entry name" value="PDZ_sf"/>
</dbReference>
<dbReference type="InterPro" id="IPR009003">
    <property type="entry name" value="Peptidase_S1_PA"/>
</dbReference>
<keyword evidence="4" id="KW-0472">Membrane</keyword>
<dbReference type="PRINTS" id="PR00834">
    <property type="entry name" value="PROTEASES2C"/>
</dbReference>
<dbReference type="CDD" id="cd06779">
    <property type="entry name" value="cpPDZ_Deg_HtrA-like"/>
    <property type="match status" value="1"/>
</dbReference>
<organism evidence="6 7">
    <name type="scientific">Olsenella uli (strain ATCC 49627 / DSM 7084 / CCUG 31166 / CIP 109912 / JCM 12494 / LMG 11480 / NCIMB 702895 / VPI D76D-27C)</name>
    <name type="common">Lactobacillus uli</name>
    <dbReference type="NCBI Taxonomy" id="633147"/>
    <lineage>
        <taxon>Bacteria</taxon>
        <taxon>Bacillati</taxon>
        <taxon>Actinomycetota</taxon>
        <taxon>Coriobacteriia</taxon>
        <taxon>Coriobacteriales</taxon>
        <taxon>Atopobiaceae</taxon>
        <taxon>Olsenella</taxon>
    </lineage>
</organism>
<dbReference type="GO" id="GO:0004252">
    <property type="term" value="F:serine-type endopeptidase activity"/>
    <property type="evidence" value="ECO:0007669"/>
    <property type="project" value="InterPro"/>
</dbReference>
<dbReference type="Gene3D" id="2.30.42.10">
    <property type="match status" value="1"/>
</dbReference>
<gene>
    <name evidence="6" type="ordered locus">Olsu_1343</name>
</gene>
<feature type="compositionally biased region" description="Basic and acidic residues" evidence="3">
    <location>
        <begin position="482"/>
        <end position="492"/>
    </location>
</feature>